<name>A0AAD4TBA0_9MAGN</name>
<evidence type="ECO:0000313" key="2">
    <source>
        <dbReference type="EMBL" id="KAI3953638.1"/>
    </source>
</evidence>
<keyword evidence="3" id="KW-1185">Reference proteome</keyword>
<feature type="region of interest" description="Disordered" evidence="1">
    <location>
        <begin position="23"/>
        <end position="56"/>
    </location>
</feature>
<dbReference type="EMBL" id="JAJJMB010002020">
    <property type="protein sequence ID" value="KAI3953638.1"/>
    <property type="molecule type" value="Genomic_DNA"/>
</dbReference>
<reference evidence="2" key="1">
    <citation type="submission" date="2022-04" db="EMBL/GenBank/DDBJ databases">
        <title>A functionally conserved STORR gene fusion in Papaver species that diverged 16.8 million years ago.</title>
        <authorList>
            <person name="Catania T."/>
        </authorList>
    </citation>
    <scope>NUCLEOTIDE SEQUENCE</scope>
    <source>
        <strain evidence="2">S-188037</strain>
    </source>
</reference>
<evidence type="ECO:0000313" key="3">
    <source>
        <dbReference type="Proteomes" id="UP001202328"/>
    </source>
</evidence>
<gene>
    <name evidence="2" type="ORF">MKW98_017462</name>
</gene>
<dbReference type="AlphaFoldDB" id="A0AAD4TBA0"/>
<proteinExistence type="predicted"/>
<organism evidence="2 3">
    <name type="scientific">Papaver atlanticum</name>
    <dbReference type="NCBI Taxonomy" id="357466"/>
    <lineage>
        <taxon>Eukaryota</taxon>
        <taxon>Viridiplantae</taxon>
        <taxon>Streptophyta</taxon>
        <taxon>Embryophyta</taxon>
        <taxon>Tracheophyta</taxon>
        <taxon>Spermatophyta</taxon>
        <taxon>Magnoliopsida</taxon>
        <taxon>Ranunculales</taxon>
        <taxon>Papaveraceae</taxon>
        <taxon>Papaveroideae</taxon>
        <taxon>Papaver</taxon>
    </lineage>
</organism>
<accession>A0AAD4TBA0</accession>
<sequence>MNECLVMLEEKSSKCVCAEVHSHRDSPDASNNLASTNRVVPCNGKASTPTISPVSRSNEVQVPERFTPCRLLSWYKDGEVVADA</sequence>
<feature type="compositionally biased region" description="Polar residues" evidence="1">
    <location>
        <begin position="28"/>
        <end position="38"/>
    </location>
</feature>
<protein>
    <submittedName>
        <fullName evidence="2">Uncharacterized protein</fullName>
    </submittedName>
</protein>
<evidence type="ECO:0000256" key="1">
    <source>
        <dbReference type="SAM" id="MobiDB-lite"/>
    </source>
</evidence>
<dbReference type="Proteomes" id="UP001202328">
    <property type="component" value="Unassembled WGS sequence"/>
</dbReference>
<feature type="compositionally biased region" description="Polar residues" evidence="1">
    <location>
        <begin position="45"/>
        <end position="56"/>
    </location>
</feature>
<comment type="caution">
    <text evidence="2">The sequence shown here is derived from an EMBL/GenBank/DDBJ whole genome shotgun (WGS) entry which is preliminary data.</text>
</comment>